<comment type="caution">
    <text evidence="11">Lacks conserved residue(s) required for the propagation of feature annotation.</text>
</comment>
<comment type="function">
    <text evidence="11">Involved in protein export. Participates in an early event of protein translocation.</text>
</comment>
<dbReference type="AlphaFoldDB" id="A0AAJ4ZJV7"/>
<dbReference type="RefSeq" id="WP_062738373.1">
    <property type="nucleotide sequence ID" value="NZ_BAAAEC010000003.1"/>
</dbReference>
<sequence>MAILKTLLVVAQILSALGVIGLVLLQHGKGADVGAAFGSGASGSLFGATGSANFLSRTTAVLATVFFVATLALTLIGTNKGSVSVGVMGSVAPAASAPAASAPAAPAAASAPAVPK</sequence>
<evidence type="ECO:0000256" key="2">
    <source>
        <dbReference type="ARBA" id="ARBA00008445"/>
    </source>
</evidence>
<dbReference type="Proteomes" id="UP000255008">
    <property type="component" value="Unassembled WGS sequence"/>
</dbReference>
<dbReference type="PRINTS" id="PR01651">
    <property type="entry name" value="SECGEXPORT"/>
</dbReference>
<feature type="transmembrane region" description="Helical" evidence="11">
    <location>
        <begin position="54"/>
        <end position="76"/>
    </location>
</feature>
<evidence type="ECO:0000256" key="9">
    <source>
        <dbReference type="ARBA" id="ARBA00023010"/>
    </source>
</evidence>
<dbReference type="Pfam" id="PF03840">
    <property type="entry name" value="SecG"/>
    <property type="match status" value="1"/>
</dbReference>
<dbReference type="InterPro" id="IPR004692">
    <property type="entry name" value="SecG"/>
</dbReference>
<evidence type="ECO:0000256" key="11">
    <source>
        <dbReference type="RuleBase" id="RU365087"/>
    </source>
</evidence>
<dbReference type="PANTHER" id="PTHR34182">
    <property type="entry name" value="PROTEIN-EXPORT MEMBRANE PROTEIN SECG"/>
    <property type="match status" value="1"/>
</dbReference>
<keyword evidence="4 11" id="KW-0813">Transport</keyword>
<name>A0AAJ4ZJV7_9RALS</name>
<evidence type="ECO:0000256" key="10">
    <source>
        <dbReference type="ARBA" id="ARBA00023136"/>
    </source>
</evidence>
<protein>
    <recommendedName>
        <fullName evidence="3 11">Protein-export membrane protein SecG</fullName>
    </recommendedName>
</protein>
<dbReference type="GO" id="GO:0065002">
    <property type="term" value="P:intracellular protein transmembrane transport"/>
    <property type="evidence" value="ECO:0007669"/>
    <property type="project" value="TreeGrafter"/>
</dbReference>
<evidence type="ECO:0000256" key="3">
    <source>
        <dbReference type="ARBA" id="ARBA00017876"/>
    </source>
</evidence>
<keyword evidence="8 11" id="KW-1133">Transmembrane helix</keyword>
<evidence type="ECO:0000313" key="13">
    <source>
        <dbReference type="Proteomes" id="UP000255008"/>
    </source>
</evidence>
<evidence type="ECO:0000256" key="4">
    <source>
        <dbReference type="ARBA" id="ARBA00022448"/>
    </source>
</evidence>
<keyword evidence="5 11" id="KW-1003">Cell membrane</keyword>
<dbReference type="NCBIfam" id="TIGR00810">
    <property type="entry name" value="secG"/>
    <property type="match status" value="1"/>
</dbReference>
<dbReference type="GO" id="GO:0009306">
    <property type="term" value="P:protein secretion"/>
    <property type="evidence" value="ECO:0007669"/>
    <property type="project" value="UniProtKB-UniRule"/>
</dbReference>
<evidence type="ECO:0000256" key="8">
    <source>
        <dbReference type="ARBA" id="ARBA00022989"/>
    </source>
</evidence>
<evidence type="ECO:0000256" key="7">
    <source>
        <dbReference type="ARBA" id="ARBA00022927"/>
    </source>
</evidence>
<comment type="subcellular location">
    <subcellularLocation>
        <location evidence="1 11">Cell membrane</location>
        <topology evidence="1 11">Multi-pass membrane protein</topology>
    </subcellularLocation>
</comment>
<comment type="similarity">
    <text evidence="2 11">Belongs to the SecG family.</text>
</comment>
<evidence type="ECO:0000256" key="1">
    <source>
        <dbReference type="ARBA" id="ARBA00004651"/>
    </source>
</evidence>
<evidence type="ECO:0000256" key="5">
    <source>
        <dbReference type="ARBA" id="ARBA00022475"/>
    </source>
</evidence>
<evidence type="ECO:0000313" key="12">
    <source>
        <dbReference type="EMBL" id="SUD96921.1"/>
    </source>
</evidence>
<proteinExistence type="inferred from homology"/>
<keyword evidence="6 11" id="KW-0812">Transmembrane</keyword>
<comment type="caution">
    <text evidence="12">The sequence shown here is derived from an EMBL/GenBank/DDBJ whole genome shotgun (WGS) entry which is preliminary data.</text>
</comment>
<dbReference type="PANTHER" id="PTHR34182:SF1">
    <property type="entry name" value="PROTEIN-EXPORT MEMBRANE PROTEIN SECG"/>
    <property type="match status" value="1"/>
</dbReference>
<dbReference type="GO" id="GO:0043952">
    <property type="term" value="P:protein transport by the Sec complex"/>
    <property type="evidence" value="ECO:0007669"/>
    <property type="project" value="TreeGrafter"/>
</dbReference>
<gene>
    <name evidence="12" type="primary">secG</name>
    <name evidence="12" type="ORF">NCTC10894_01265</name>
</gene>
<accession>A0AAJ4ZJV7</accession>
<keyword evidence="7 11" id="KW-0653">Protein transport</keyword>
<evidence type="ECO:0000256" key="6">
    <source>
        <dbReference type="ARBA" id="ARBA00022692"/>
    </source>
</evidence>
<dbReference type="GO" id="GO:0005886">
    <property type="term" value="C:plasma membrane"/>
    <property type="evidence" value="ECO:0007669"/>
    <property type="project" value="UniProtKB-SubCell"/>
</dbReference>
<reference evidence="12 13" key="1">
    <citation type="submission" date="2018-06" db="EMBL/GenBank/DDBJ databases">
        <authorList>
            <consortium name="Pathogen Informatics"/>
            <person name="Doyle S."/>
        </authorList>
    </citation>
    <scope>NUCLEOTIDE SEQUENCE [LARGE SCALE GENOMIC DNA]</scope>
    <source>
        <strain evidence="12 13">NCTC10894</strain>
    </source>
</reference>
<keyword evidence="10 11" id="KW-0472">Membrane</keyword>
<organism evidence="12 13">
    <name type="scientific">Ralstonia mannitolilytica</name>
    <dbReference type="NCBI Taxonomy" id="105219"/>
    <lineage>
        <taxon>Bacteria</taxon>
        <taxon>Pseudomonadati</taxon>
        <taxon>Pseudomonadota</taxon>
        <taxon>Betaproteobacteria</taxon>
        <taxon>Burkholderiales</taxon>
        <taxon>Burkholderiaceae</taxon>
        <taxon>Ralstonia</taxon>
    </lineage>
</organism>
<dbReference type="GO" id="GO:0015450">
    <property type="term" value="F:protein-transporting ATPase activity"/>
    <property type="evidence" value="ECO:0007669"/>
    <property type="project" value="UniProtKB-UniRule"/>
</dbReference>
<keyword evidence="9 11" id="KW-0811">Translocation</keyword>
<dbReference type="EMBL" id="UGVE01000001">
    <property type="protein sequence ID" value="SUD96921.1"/>
    <property type="molecule type" value="Genomic_DNA"/>
</dbReference>